<dbReference type="EMBL" id="CM055099">
    <property type="protein sequence ID" value="KAJ7545755.1"/>
    <property type="molecule type" value="Genomic_DNA"/>
</dbReference>
<reference evidence="2" key="1">
    <citation type="journal article" date="2024" name="Proc. Natl. Acad. Sci. U.S.A.">
        <title>Extraordinary preservation of gene collinearity over three hundred million years revealed in homosporous lycophytes.</title>
        <authorList>
            <person name="Li C."/>
            <person name="Wickell D."/>
            <person name="Kuo L.Y."/>
            <person name="Chen X."/>
            <person name="Nie B."/>
            <person name="Liao X."/>
            <person name="Peng D."/>
            <person name="Ji J."/>
            <person name="Jenkins J."/>
            <person name="Williams M."/>
            <person name="Shu S."/>
            <person name="Plott C."/>
            <person name="Barry K."/>
            <person name="Rajasekar S."/>
            <person name="Grimwood J."/>
            <person name="Han X."/>
            <person name="Sun S."/>
            <person name="Hou Z."/>
            <person name="He W."/>
            <person name="Dai G."/>
            <person name="Sun C."/>
            <person name="Schmutz J."/>
            <person name="Leebens-Mack J.H."/>
            <person name="Li F.W."/>
            <person name="Wang L."/>
        </authorList>
    </citation>
    <scope>NUCLEOTIDE SEQUENCE [LARGE SCALE GENOMIC DNA]</scope>
    <source>
        <strain evidence="2">cv. PW_Plant_1</strain>
    </source>
</reference>
<gene>
    <name evidence="1" type="ORF">O6H91_08G008600</name>
</gene>
<sequence length="488" mass="54120">MEHNERPIYETYKQRSYQDDIQDEQSFWSPVQEVLSRTEEQIRLQRPWDRAMDVSYSSSPAGENLGKRKRQSDSSEVDEVSVKPYQCRFCPMRFSKSQALGGHMNRHRQEREQEQLTKAQQLIFQKRISSFDMPDWETSSSAIHQLKMQSSDQNSNYNIARPSIPQDLNGGLFPSASGFSWATSFSGGQTTGNVTHSFPQVGNEHVSSLLQTRQQSGSCSSLDMNTFALSQQNLSRNPFALTPDALPYETSMHTSCFPLDGSWVDLDPYNMQQTDYPNQRQVVLSPLLEKPPDVIGTGEFPDTAAATNSYPFDFLDQAATYQQAGGIQSKVSTSCGLPLENVHDFFQASKGLEAYPVEGIKVPNSSSLQALFPTTESQLGISSWMLGNQKHEVDEGFTLALGNGKFITDPVPSTKQKTEVPRFHCVEGTAKELVSISSSLSEDFASGSNMLRETLSIAASVAPESHVGTSITGNPKSKAHGEFASRFQ</sequence>
<dbReference type="Proteomes" id="UP001162992">
    <property type="component" value="Chromosome 8"/>
</dbReference>
<accession>A0ACC2CUV0</accession>
<protein>
    <submittedName>
        <fullName evidence="1">Uncharacterized protein</fullName>
    </submittedName>
</protein>
<keyword evidence="2" id="KW-1185">Reference proteome</keyword>
<comment type="caution">
    <text evidence="1">The sequence shown here is derived from an EMBL/GenBank/DDBJ whole genome shotgun (WGS) entry which is preliminary data.</text>
</comment>
<proteinExistence type="predicted"/>
<evidence type="ECO:0000313" key="1">
    <source>
        <dbReference type="EMBL" id="KAJ7545755.1"/>
    </source>
</evidence>
<evidence type="ECO:0000313" key="2">
    <source>
        <dbReference type="Proteomes" id="UP001162992"/>
    </source>
</evidence>
<organism evidence="1 2">
    <name type="scientific">Diphasiastrum complanatum</name>
    <name type="common">Issler's clubmoss</name>
    <name type="synonym">Lycopodium complanatum</name>
    <dbReference type="NCBI Taxonomy" id="34168"/>
    <lineage>
        <taxon>Eukaryota</taxon>
        <taxon>Viridiplantae</taxon>
        <taxon>Streptophyta</taxon>
        <taxon>Embryophyta</taxon>
        <taxon>Tracheophyta</taxon>
        <taxon>Lycopodiopsida</taxon>
        <taxon>Lycopodiales</taxon>
        <taxon>Lycopodiaceae</taxon>
        <taxon>Lycopodioideae</taxon>
        <taxon>Diphasiastrum</taxon>
    </lineage>
</organism>
<name>A0ACC2CUV0_DIPCM</name>